<evidence type="ECO:0000313" key="8">
    <source>
        <dbReference type="EMBL" id="MBE5040121.1"/>
    </source>
</evidence>
<comment type="caution">
    <text evidence="8">The sequence shown here is derived from an EMBL/GenBank/DDBJ whole genome shotgun (WGS) entry which is preliminary data.</text>
</comment>
<sequence length="468" mass="53940">MKQFMDENFMLQTEMAVKLYHDFAADMPIFDYHCHLNPQEMYEDQPFKNITQLFLGGDHYKWRYMRSCGIDEEYITGNQPDKEKFRAFCTALQYGIGNPLYHWTHLELKRYFNIDTIIREDTADQIWQNANAKIQNSSMRPSSFINESNVAVICTTDDPIDSLIWHKKIREKGHMKASVLPAFRPDKILQLEKPDFPVYITHLGESAGISISCFEELIQAIYSRMEYFHQMGCRVSDHGLEDIPFAQGEAEEIDTIFQKALSGEPLSPYQQMQYKTAILTALGRKYHELGWVMQLHYGAIRNNNTRMFEKLGADTGYDSVGDAVVAKPLSRLLDSLEQEGMLPKTILYTLNPKDNYVLGTMLGNFQSSETAGKIQFGSGWWFNDQRDGMETQMKTLANLGALCKFVGMLTDSRSFLSYTRHEYFRRILCNLLGTWVENGEFPADMDTLGKIVQDICFNNAKNYFGINC</sequence>
<keyword evidence="9" id="KW-1185">Reference proteome</keyword>
<accession>A0A9D5R876</accession>
<evidence type="ECO:0000256" key="4">
    <source>
        <dbReference type="ARBA" id="ARBA00012546"/>
    </source>
</evidence>
<dbReference type="HAMAP" id="MF_00675">
    <property type="entry name" value="UxaC"/>
    <property type="match status" value="1"/>
</dbReference>
<dbReference type="InterPro" id="IPR003766">
    <property type="entry name" value="Uronate_isomerase"/>
</dbReference>
<comment type="pathway">
    <text evidence="2 7">Carbohydrate metabolism; pentose and glucuronate interconversion.</text>
</comment>
<comment type="catalytic activity">
    <reaction evidence="1 7">
        <text>D-glucuronate = D-fructuronate</text>
        <dbReference type="Rhea" id="RHEA:13049"/>
        <dbReference type="ChEBI" id="CHEBI:58720"/>
        <dbReference type="ChEBI" id="CHEBI:59863"/>
        <dbReference type="EC" id="5.3.1.12"/>
    </reaction>
</comment>
<comment type="catalytic activity">
    <reaction evidence="7">
        <text>aldehydo-D-galacturonate = keto-D-tagaturonate</text>
        <dbReference type="Rhea" id="RHEA:27702"/>
        <dbReference type="ChEBI" id="CHEBI:12952"/>
        <dbReference type="ChEBI" id="CHEBI:17886"/>
    </reaction>
</comment>
<evidence type="ECO:0000313" key="9">
    <source>
        <dbReference type="Proteomes" id="UP000806542"/>
    </source>
</evidence>
<dbReference type="Pfam" id="PF02614">
    <property type="entry name" value="UxaC"/>
    <property type="match status" value="1"/>
</dbReference>
<reference evidence="8" key="1">
    <citation type="submission" date="2020-10" db="EMBL/GenBank/DDBJ databases">
        <title>ChiBAC.</title>
        <authorList>
            <person name="Zenner C."/>
            <person name="Hitch T.C.A."/>
            <person name="Clavel T."/>
        </authorList>
    </citation>
    <scope>NUCLEOTIDE SEQUENCE</scope>
    <source>
        <strain evidence="8">DSM 107454</strain>
    </source>
</reference>
<evidence type="ECO:0000256" key="7">
    <source>
        <dbReference type="HAMAP-Rule" id="MF_00675"/>
    </source>
</evidence>
<dbReference type="Gene3D" id="1.10.2020.10">
    <property type="entry name" value="uronate isomerase, domain 2, chain A"/>
    <property type="match status" value="1"/>
</dbReference>
<evidence type="ECO:0000256" key="3">
    <source>
        <dbReference type="ARBA" id="ARBA00008397"/>
    </source>
</evidence>
<evidence type="ECO:0000256" key="5">
    <source>
        <dbReference type="ARBA" id="ARBA00020555"/>
    </source>
</evidence>
<dbReference type="RefSeq" id="WP_226392669.1">
    <property type="nucleotide sequence ID" value="NZ_JADCKB010000011.1"/>
</dbReference>
<dbReference type="GO" id="GO:0042840">
    <property type="term" value="P:D-glucuronate catabolic process"/>
    <property type="evidence" value="ECO:0007669"/>
    <property type="project" value="TreeGrafter"/>
</dbReference>
<gene>
    <name evidence="7 8" type="primary">uxaC</name>
    <name evidence="8" type="ORF">INF28_06565</name>
</gene>
<keyword evidence="6 7" id="KW-0413">Isomerase</keyword>
<dbReference type="GO" id="GO:0019698">
    <property type="term" value="P:D-galacturonate catabolic process"/>
    <property type="evidence" value="ECO:0007669"/>
    <property type="project" value="TreeGrafter"/>
</dbReference>
<dbReference type="NCBIfam" id="NF002794">
    <property type="entry name" value="PRK02925.1"/>
    <property type="match status" value="1"/>
</dbReference>
<dbReference type="InterPro" id="IPR032466">
    <property type="entry name" value="Metal_Hydrolase"/>
</dbReference>
<organism evidence="8 9">
    <name type="scientific">Ructibacterium gallinarum</name>
    <dbReference type="NCBI Taxonomy" id="2779355"/>
    <lineage>
        <taxon>Bacteria</taxon>
        <taxon>Bacillati</taxon>
        <taxon>Bacillota</taxon>
        <taxon>Clostridia</taxon>
        <taxon>Eubacteriales</taxon>
        <taxon>Oscillospiraceae</taxon>
        <taxon>Ructibacterium</taxon>
    </lineage>
</organism>
<comment type="similarity">
    <text evidence="3 7">Belongs to the metallo-dependent hydrolases superfamily. Uronate isomerase family.</text>
</comment>
<name>A0A9D5R876_9FIRM</name>
<dbReference type="PANTHER" id="PTHR30068">
    <property type="entry name" value="URONATE ISOMERASE"/>
    <property type="match status" value="1"/>
</dbReference>
<dbReference type="GO" id="GO:0008880">
    <property type="term" value="F:glucuronate isomerase activity"/>
    <property type="evidence" value="ECO:0007669"/>
    <property type="project" value="UniProtKB-UniRule"/>
</dbReference>
<dbReference type="EMBL" id="JADCKB010000011">
    <property type="protein sequence ID" value="MBE5040121.1"/>
    <property type="molecule type" value="Genomic_DNA"/>
</dbReference>
<dbReference type="EC" id="5.3.1.12" evidence="4 7"/>
<dbReference type="Proteomes" id="UP000806542">
    <property type="component" value="Unassembled WGS sequence"/>
</dbReference>
<evidence type="ECO:0000256" key="1">
    <source>
        <dbReference type="ARBA" id="ARBA00001165"/>
    </source>
</evidence>
<dbReference type="AlphaFoldDB" id="A0A9D5R876"/>
<dbReference type="SUPFAM" id="SSF51556">
    <property type="entry name" value="Metallo-dependent hydrolases"/>
    <property type="match status" value="1"/>
</dbReference>
<evidence type="ECO:0000256" key="2">
    <source>
        <dbReference type="ARBA" id="ARBA00004892"/>
    </source>
</evidence>
<dbReference type="Gene3D" id="3.20.20.140">
    <property type="entry name" value="Metal-dependent hydrolases"/>
    <property type="match status" value="1"/>
</dbReference>
<evidence type="ECO:0000256" key="6">
    <source>
        <dbReference type="ARBA" id="ARBA00023235"/>
    </source>
</evidence>
<protein>
    <recommendedName>
        <fullName evidence="5 7">Uronate isomerase</fullName>
        <ecNumber evidence="4 7">5.3.1.12</ecNumber>
    </recommendedName>
    <alternativeName>
        <fullName evidence="7">Glucuronate isomerase</fullName>
    </alternativeName>
    <alternativeName>
        <fullName evidence="7">Uronic isomerase</fullName>
    </alternativeName>
</protein>
<proteinExistence type="inferred from homology"/>
<dbReference type="PANTHER" id="PTHR30068:SF4">
    <property type="entry name" value="URONATE ISOMERASE"/>
    <property type="match status" value="1"/>
</dbReference>